<dbReference type="InterPro" id="IPR017938">
    <property type="entry name" value="Riboflavin_synthase-like_b-brl"/>
</dbReference>
<proteinExistence type="predicted"/>
<reference evidence="7" key="1">
    <citation type="submission" date="2021-07" db="EMBL/GenBank/DDBJ databases">
        <title>Neiella marina sp. nov., isolated from the intestinal content of sea cucumber Apostichopus japonicus.</title>
        <authorList>
            <person name="Bai X."/>
        </authorList>
    </citation>
    <scope>NUCLEOTIDE SEQUENCE</scope>
    <source>
        <strain evidence="7">126</strain>
    </source>
</reference>
<dbReference type="RefSeq" id="WP_220103614.1">
    <property type="nucleotide sequence ID" value="NZ_JAHZSS010000007.1"/>
</dbReference>
<comment type="caution">
    <text evidence="7">The sequence shown here is derived from an EMBL/GenBank/DDBJ whole genome shotgun (WGS) entry which is preliminary data.</text>
</comment>
<dbReference type="EMBL" id="JAHZSS010000007">
    <property type="protein sequence ID" value="MBW8190930.1"/>
    <property type="molecule type" value="Genomic_DNA"/>
</dbReference>
<keyword evidence="4" id="KW-0472">Membrane</keyword>
<evidence type="ECO:0000256" key="2">
    <source>
        <dbReference type="ARBA" id="ARBA00022827"/>
    </source>
</evidence>
<organism evidence="7 8">
    <name type="scientific">Neiella holothuriorum</name>
    <dbReference type="NCBI Taxonomy" id="2870530"/>
    <lineage>
        <taxon>Bacteria</taxon>
        <taxon>Pseudomonadati</taxon>
        <taxon>Pseudomonadota</taxon>
        <taxon>Gammaproteobacteria</taxon>
        <taxon>Alteromonadales</taxon>
        <taxon>Echinimonadaceae</taxon>
        <taxon>Neiella</taxon>
    </lineage>
</organism>
<dbReference type="PRINTS" id="PR00371">
    <property type="entry name" value="FPNCR"/>
</dbReference>
<dbReference type="InterPro" id="IPR012675">
    <property type="entry name" value="Beta-grasp_dom_sf"/>
</dbReference>
<dbReference type="InterPro" id="IPR001433">
    <property type="entry name" value="OxRdtase_FAD/NAD-bd"/>
</dbReference>
<dbReference type="PROSITE" id="PS51085">
    <property type="entry name" value="2FE2S_FER_2"/>
    <property type="match status" value="1"/>
</dbReference>
<keyword evidence="4" id="KW-1133">Transmembrane helix</keyword>
<keyword evidence="8" id="KW-1185">Reference proteome</keyword>
<dbReference type="SUPFAM" id="SSF63380">
    <property type="entry name" value="Riboflavin synthase domain-like"/>
    <property type="match status" value="1"/>
</dbReference>
<dbReference type="Pfam" id="PF00175">
    <property type="entry name" value="NAD_binding_1"/>
    <property type="match status" value="1"/>
</dbReference>
<dbReference type="InterPro" id="IPR001041">
    <property type="entry name" value="2Fe-2S_ferredoxin-type"/>
</dbReference>
<dbReference type="Gene3D" id="3.40.50.80">
    <property type="entry name" value="Nucleotide-binding domain of ferredoxin-NADP reductase (FNR) module"/>
    <property type="match status" value="1"/>
</dbReference>
<sequence length="609" mass="68074">MSLLGFTKSIHKWVSIAVGFQIMIWIGTGGYFALVDHHVAGGNASKTSVNHQGVKTRPLIPWMNLTGQSAESVKLLWILEQPYYQVIHTKPEHRYQKHYVQLFNAYSGEPFVLTEPFVKKIANRSYTGTANVIAVSLVKPPVRELPREENAVWKVSFDDPSHTNVYIDKNYGRVISHIDDDRRLRDLMFRLHFMDYGNSGSFNHWLIVSAAGLTLTLSVTGIVWLIALFKSGLLRVPLAKNRKQLSVRHLASGTTSDLALPKADTILHGLAEAGVFLPSRCGGGGTCGACKFKSSKNLPQTTADQDLLSPEQLNRGYRLACQHFVSGIEQIEIDAPQEVQTYELTTVETKFVTPFIKEIKFTAAGGKRVPYRAGAYMSFIIPGGTNFIRPKDLPQHYERYWQQIPSGTFTHQGGVRHYSLATYDSLDNKLIFNVRWQLHESAAGLGSSYLGALNVGDKVIASGPFSDFFASENEVVRRVLIGAGSGLAPLRAIIWEQVELGSDRHETWLIQGARNEDELAYNEEFETLSEEMGNFFYLPTLSSPSCNWEGKQGYVQQVILGQIKHWLNGEVTEFYLCGPSKMMIEVENILINSGVPSELIFKDDFSSGR</sequence>
<keyword evidence="4" id="KW-0812">Transmembrane</keyword>
<keyword evidence="1" id="KW-0285">Flavoprotein</keyword>
<feature type="domain" description="2Fe-2S ferredoxin-type" evidence="5">
    <location>
        <begin position="245"/>
        <end position="339"/>
    </location>
</feature>
<dbReference type="InterPro" id="IPR039261">
    <property type="entry name" value="FNR_nucleotide-bd"/>
</dbReference>
<dbReference type="PANTHER" id="PTHR43644">
    <property type="entry name" value="NA(+)-TRANSLOCATING NADH-QUINONE REDUCTASE SUBUNIT"/>
    <property type="match status" value="1"/>
</dbReference>
<feature type="transmembrane region" description="Helical" evidence="4">
    <location>
        <begin position="205"/>
        <end position="229"/>
    </location>
</feature>
<name>A0ABS7EF25_9GAMM</name>
<accession>A0ABS7EF25</accession>
<dbReference type="PROSITE" id="PS51384">
    <property type="entry name" value="FAD_FR"/>
    <property type="match status" value="1"/>
</dbReference>
<dbReference type="Gene3D" id="3.10.20.30">
    <property type="match status" value="1"/>
</dbReference>
<feature type="transmembrane region" description="Helical" evidence="4">
    <location>
        <begin position="12"/>
        <end position="34"/>
    </location>
</feature>
<evidence type="ECO:0000256" key="1">
    <source>
        <dbReference type="ARBA" id="ARBA00022630"/>
    </source>
</evidence>
<dbReference type="InterPro" id="IPR036010">
    <property type="entry name" value="2Fe-2S_ferredoxin-like_sf"/>
</dbReference>
<evidence type="ECO:0000259" key="5">
    <source>
        <dbReference type="PROSITE" id="PS51085"/>
    </source>
</evidence>
<evidence type="ECO:0000259" key="6">
    <source>
        <dbReference type="PROSITE" id="PS51384"/>
    </source>
</evidence>
<dbReference type="Gene3D" id="2.40.30.10">
    <property type="entry name" value="Translation factors"/>
    <property type="match status" value="1"/>
</dbReference>
<dbReference type="Pfam" id="PF00111">
    <property type="entry name" value="Fer2"/>
    <property type="match status" value="1"/>
</dbReference>
<dbReference type="InterPro" id="IPR001709">
    <property type="entry name" value="Flavoprot_Pyr_Nucl_cyt_Rdtase"/>
</dbReference>
<dbReference type="SUPFAM" id="SSF52343">
    <property type="entry name" value="Ferredoxin reductase-like, C-terminal NADP-linked domain"/>
    <property type="match status" value="1"/>
</dbReference>
<dbReference type="InterPro" id="IPR017927">
    <property type="entry name" value="FAD-bd_FR_type"/>
</dbReference>
<dbReference type="PANTHER" id="PTHR43644:SF1">
    <property type="entry name" value="NAD(P)H-FLAVIN REDUCTASE"/>
    <property type="match status" value="1"/>
</dbReference>
<keyword evidence="3" id="KW-0830">Ubiquinone</keyword>
<evidence type="ECO:0000256" key="3">
    <source>
        <dbReference type="ARBA" id="ARBA00023075"/>
    </source>
</evidence>
<evidence type="ECO:0000313" key="8">
    <source>
        <dbReference type="Proteomes" id="UP001166251"/>
    </source>
</evidence>
<keyword evidence="2" id="KW-0274">FAD</keyword>
<dbReference type="SUPFAM" id="SSF54292">
    <property type="entry name" value="2Fe-2S ferredoxin-like"/>
    <property type="match status" value="1"/>
</dbReference>
<protein>
    <submittedName>
        <fullName evidence="7">2Fe-2S iron-sulfur cluster binding domain-containing protein</fullName>
    </submittedName>
</protein>
<evidence type="ECO:0000313" key="7">
    <source>
        <dbReference type="EMBL" id="MBW8190930.1"/>
    </source>
</evidence>
<gene>
    <name evidence="7" type="ORF">K0504_07765</name>
</gene>
<feature type="domain" description="FAD-binding FR-type" evidence="6">
    <location>
        <begin position="339"/>
        <end position="471"/>
    </location>
</feature>
<dbReference type="Proteomes" id="UP001166251">
    <property type="component" value="Unassembled WGS sequence"/>
</dbReference>
<evidence type="ECO:0000256" key="4">
    <source>
        <dbReference type="SAM" id="Phobius"/>
    </source>
</evidence>